<name>E3N484_CAERE</name>
<evidence type="ECO:0000313" key="1">
    <source>
        <dbReference type="EMBL" id="EFO85407.1"/>
    </source>
</evidence>
<dbReference type="KEGG" id="crq:GCK72_022373"/>
<evidence type="ECO:0000313" key="2">
    <source>
        <dbReference type="Proteomes" id="UP000008281"/>
    </source>
</evidence>
<keyword evidence="2" id="KW-1185">Reference proteome</keyword>
<dbReference type="OMA" id="ATICCDN"/>
<dbReference type="PROSITE" id="PS50181">
    <property type="entry name" value="FBOX"/>
    <property type="match status" value="1"/>
</dbReference>
<sequence length="317" mass="36531">MAHRPLPIQQFPDMALMKIFGLMKPLDVVFMTQTSSKMKTIIRKNSRTRPISMMLISDAKGSYVSIMWGESVNTYIELIVSRTPCGYVDHKDGLKFHPKLFGCITYCTGLYSGYCAIIDFLNELYFIDSFSIDCHWKTQKEMKSIVQYAKTVGLKLDYVRLIGSLTCKSENKEMLNECKEAGTVYLQASEICDFNDLQVDRLTLEHPKNFGVNHLLTTLRCKSVILLDAYLPPDELNEFLHVWKNGNDTFGYFELDRDYDLRSVIGGLEATSVESVVLDGRRVQKFLPYKCYRFNKADGTRALVYCLHFKFIVRIEK</sequence>
<dbReference type="PANTHER" id="PTHR21503">
    <property type="entry name" value="F-BOX-CONTAINING HYPOTHETICAL PROTEIN C.ELEGANS"/>
    <property type="match status" value="1"/>
</dbReference>
<dbReference type="Pfam" id="PF07735">
    <property type="entry name" value="FBA_2"/>
    <property type="match status" value="1"/>
</dbReference>
<dbReference type="CTD" id="9825272"/>
<dbReference type="RefSeq" id="XP_003096764.2">
    <property type="nucleotide sequence ID" value="XM_003096716.2"/>
</dbReference>
<protein>
    <submittedName>
        <fullName evidence="1">Uncharacterized protein</fullName>
    </submittedName>
</protein>
<dbReference type="HOGENOM" id="CLU_877829_0_0_1"/>
<dbReference type="Proteomes" id="UP000008281">
    <property type="component" value="Unassembled WGS sequence"/>
</dbReference>
<proteinExistence type="predicted"/>
<dbReference type="PANTHER" id="PTHR21503:SF8">
    <property type="entry name" value="F-BOX ASSOCIATED DOMAIN-CONTAINING PROTEIN-RELATED"/>
    <property type="match status" value="1"/>
</dbReference>
<reference evidence="1" key="1">
    <citation type="submission" date="2007-07" db="EMBL/GenBank/DDBJ databases">
        <title>PCAP assembly of the Caenorhabditis remanei genome.</title>
        <authorList>
            <consortium name="The Caenorhabditis remanei Sequencing Consortium"/>
            <person name="Wilson R.K."/>
        </authorList>
    </citation>
    <scope>NUCLEOTIDE SEQUENCE [LARGE SCALE GENOMIC DNA]</scope>
    <source>
        <strain evidence="1">PB4641</strain>
    </source>
</reference>
<dbReference type="GeneID" id="9825272"/>
<dbReference type="EMBL" id="DS268524">
    <property type="protein sequence ID" value="EFO85407.1"/>
    <property type="molecule type" value="Genomic_DNA"/>
</dbReference>
<accession>E3N484</accession>
<organism evidence="2">
    <name type="scientific">Caenorhabditis remanei</name>
    <name type="common">Caenorhabditis vulgaris</name>
    <dbReference type="NCBI Taxonomy" id="31234"/>
    <lineage>
        <taxon>Eukaryota</taxon>
        <taxon>Metazoa</taxon>
        <taxon>Ecdysozoa</taxon>
        <taxon>Nematoda</taxon>
        <taxon>Chromadorea</taxon>
        <taxon>Rhabditida</taxon>
        <taxon>Rhabditina</taxon>
        <taxon>Rhabditomorpha</taxon>
        <taxon>Rhabditoidea</taxon>
        <taxon>Rhabditidae</taxon>
        <taxon>Peloderinae</taxon>
        <taxon>Caenorhabditis</taxon>
    </lineage>
</organism>
<dbReference type="InterPro" id="IPR012885">
    <property type="entry name" value="F-box_Sdz-33"/>
</dbReference>
<gene>
    <name evidence="1" type="ORF">CRE_23669</name>
</gene>
<dbReference type="AlphaFoldDB" id="E3N484"/>
<dbReference type="InterPro" id="IPR001810">
    <property type="entry name" value="F-box_dom"/>
</dbReference>